<sequence>MKITQPNICMTMIVLVLLMMTLSPSHSEALCHENHRNYIRFLLNLKSSGSSVEEALFPDDNADWFRDSSIILQLFIPADLIKSRFILNQCLADTPAWNPQQAIIDQENLDQASQMALNDCKDVRRSIIRCITVDLRSEIIRLYPRR</sequence>
<gene>
    <name evidence="2" type="ORF">RF11_02092</name>
</gene>
<name>A0A0C2MXT8_THEKT</name>
<feature type="chain" id="PRO_5002152636" evidence="1">
    <location>
        <begin position="28"/>
        <end position="146"/>
    </location>
</feature>
<keyword evidence="1" id="KW-0732">Signal</keyword>
<dbReference type="Proteomes" id="UP000031668">
    <property type="component" value="Unassembled WGS sequence"/>
</dbReference>
<dbReference type="AlphaFoldDB" id="A0A0C2MXT8"/>
<organism evidence="2 3">
    <name type="scientific">Thelohanellus kitauei</name>
    <name type="common">Myxosporean</name>
    <dbReference type="NCBI Taxonomy" id="669202"/>
    <lineage>
        <taxon>Eukaryota</taxon>
        <taxon>Metazoa</taxon>
        <taxon>Cnidaria</taxon>
        <taxon>Myxozoa</taxon>
        <taxon>Myxosporea</taxon>
        <taxon>Bivalvulida</taxon>
        <taxon>Platysporina</taxon>
        <taxon>Myxobolidae</taxon>
        <taxon>Thelohanellus</taxon>
    </lineage>
</organism>
<evidence type="ECO:0000313" key="2">
    <source>
        <dbReference type="EMBL" id="KII66447.1"/>
    </source>
</evidence>
<feature type="signal peptide" evidence="1">
    <location>
        <begin position="1"/>
        <end position="27"/>
    </location>
</feature>
<comment type="caution">
    <text evidence="2">The sequence shown here is derived from an EMBL/GenBank/DDBJ whole genome shotgun (WGS) entry which is preliminary data.</text>
</comment>
<protein>
    <submittedName>
        <fullName evidence="2">Uncharacterized protein</fullName>
    </submittedName>
</protein>
<dbReference type="EMBL" id="JWZT01003532">
    <property type="protein sequence ID" value="KII66447.1"/>
    <property type="molecule type" value="Genomic_DNA"/>
</dbReference>
<reference evidence="2 3" key="1">
    <citation type="journal article" date="2014" name="Genome Biol. Evol.">
        <title>The genome of the myxosporean Thelohanellus kitauei shows adaptations to nutrient acquisition within its fish host.</title>
        <authorList>
            <person name="Yang Y."/>
            <person name="Xiong J."/>
            <person name="Zhou Z."/>
            <person name="Huo F."/>
            <person name="Miao W."/>
            <person name="Ran C."/>
            <person name="Liu Y."/>
            <person name="Zhang J."/>
            <person name="Feng J."/>
            <person name="Wang M."/>
            <person name="Wang M."/>
            <person name="Wang L."/>
            <person name="Yao B."/>
        </authorList>
    </citation>
    <scope>NUCLEOTIDE SEQUENCE [LARGE SCALE GENOMIC DNA]</scope>
    <source>
        <strain evidence="2">Wuqing</strain>
    </source>
</reference>
<proteinExistence type="predicted"/>
<evidence type="ECO:0000313" key="3">
    <source>
        <dbReference type="Proteomes" id="UP000031668"/>
    </source>
</evidence>
<keyword evidence="3" id="KW-1185">Reference proteome</keyword>
<evidence type="ECO:0000256" key="1">
    <source>
        <dbReference type="SAM" id="SignalP"/>
    </source>
</evidence>
<accession>A0A0C2MXT8</accession>